<proteinExistence type="predicted"/>
<name>A0AAI9T8B1_PENTH</name>
<evidence type="ECO:0000313" key="1">
    <source>
        <dbReference type="EMBL" id="KAJ9482075.1"/>
    </source>
</evidence>
<keyword evidence="2" id="KW-1185">Reference proteome</keyword>
<reference evidence="1" key="2">
    <citation type="journal article" date="2016" name="Fungal Biol.">
        <title>Ochratoxin A production by Penicillium thymicola.</title>
        <authorList>
            <person name="Nguyen H.D.T."/>
            <person name="McMullin D.R."/>
            <person name="Ponomareva E."/>
            <person name="Riley R."/>
            <person name="Pomraning K.R."/>
            <person name="Baker S.E."/>
            <person name="Seifert K.A."/>
        </authorList>
    </citation>
    <scope>NUCLEOTIDE SEQUENCE</scope>
    <source>
        <strain evidence="1">DAOM 180753</strain>
    </source>
</reference>
<comment type="caution">
    <text evidence="1">The sequence shown here is derived from an EMBL/GenBank/DDBJ whole genome shotgun (WGS) entry which is preliminary data.</text>
</comment>
<sequence length="93" mass="10456">MGKASRKGWIDSQCRCGGIAEGCNCVIHALLPYRRHLACTVKTFSKTNKQIYIHRGSILRFILRNPGLTLVSLCLEVNISRAYTYKRGQVTSI</sequence>
<gene>
    <name evidence="1" type="ORF">VN97_g11368</name>
</gene>
<dbReference type="Proteomes" id="UP001227192">
    <property type="component" value="Unassembled WGS sequence"/>
</dbReference>
<accession>A0AAI9T8B1</accession>
<protein>
    <submittedName>
        <fullName evidence="1">Uncharacterized protein</fullName>
    </submittedName>
</protein>
<organism evidence="1 2">
    <name type="scientific">Penicillium thymicola</name>
    <dbReference type="NCBI Taxonomy" id="293382"/>
    <lineage>
        <taxon>Eukaryota</taxon>
        <taxon>Fungi</taxon>
        <taxon>Dikarya</taxon>
        <taxon>Ascomycota</taxon>
        <taxon>Pezizomycotina</taxon>
        <taxon>Eurotiomycetes</taxon>
        <taxon>Eurotiomycetidae</taxon>
        <taxon>Eurotiales</taxon>
        <taxon>Aspergillaceae</taxon>
        <taxon>Penicillium</taxon>
    </lineage>
</organism>
<reference evidence="1" key="1">
    <citation type="submission" date="2015-06" db="EMBL/GenBank/DDBJ databases">
        <authorList>
            <person name="Nguyen H."/>
        </authorList>
    </citation>
    <scope>NUCLEOTIDE SEQUENCE</scope>
    <source>
        <strain evidence="1">DAOM 180753</strain>
    </source>
</reference>
<dbReference type="EMBL" id="LACB01000622">
    <property type="protein sequence ID" value="KAJ9482075.1"/>
    <property type="molecule type" value="Genomic_DNA"/>
</dbReference>
<dbReference type="AlphaFoldDB" id="A0AAI9T8B1"/>
<evidence type="ECO:0000313" key="2">
    <source>
        <dbReference type="Proteomes" id="UP001227192"/>
    </source>
</evidence>